<sequence length="236" mass="26751">MPVAAEFEFISMKTYTIARATDDVPLTGAIEGTVWEDVPAVDLEEFTWHDGGSDPKLTTTARVCYDERALFLQFHAEDDDITASVTELNGPTFEDSSVELFADPTPDADSRYFNFEPNCCGQFKLAWQEAGWEERGIGRTLIDPDLAERIDVRTSVPGPTKESRPDDEDWWLAARIPFDVLSDVTGLEIRPTSGTEWRGNFYRSGLPDHQKSTWNPIEKATPDYHSPEYFGRLRFE</sequence>
<dbReference type="GO" id="GO:0004553">
    <property type="term" value="F:hydrolase activity, hydrolyzing O-glycosyl compounds"/>
    <property type="evidence" value="ECO:0007669"/>
    <property type="project" value="InterPro"/>
</dbReference>
<keyword evidence="3" id="KW-1185">Reference proteome</keyword>
<dbReference type="SUPFAM" id="SSF49344">
    <property type="entry name" value="CBD9-like"/>
    <property type="match status" value="1"/>
</dbReference>
<feature type="domain" description="Carbohydrate-binding" evidence="1">
    <location>
        <begin position="38"/>
        <end position="235"/>
    </location>
</feature>
<evidence type="ECO:0000259" key="1">
    <source>
        <dbReference type="Pfam" id="PF16011"/>
    </source>
</evidence>
<protein>
    <recommendedName>
        <fullName evidence="1">Carbohydrate-binding domain-containing protein</fullName>
    </recommendedName>
</protein>
<organism evidence="2 3">
    <name type="scientific">Halopiger xanaduensis (strain DSM 18323 / JCM 14033 / SH-6)</name>
    <dbReference type="NCBI Taxonomy" id="797210"/>
    <lineage>
        <taxon>Archaea</taxon>
        <taxon>Methanobacteriati</taxon>
        <taxon>Methanobacteriota</taxon>
        <taxon>Stenosarchaea group</taxon>
        <taxon>Halobacteria</taxon>
        <taxon>Halobacteriales</taxon>
        <taxon>Natrialbaceae</taxon>
        <taxon>Halopiger</taxon>
    </lineage>
</organism>
<dbReference type="GO" id="GO:0030246">
    <property type="term" value="F:carbohydrate binding"/>
    <property type="evidence" value="ECO:0007669"/>
    <property type="project" value="InterPro"/>
</dbReference>
<dbReference type="KEGG" id="hxa:Halxa_0467"/>
<name>F8DDH4_HALXS</name>
<geneLocation type="plasmid" evidence="2 3">
    <name>pHALXA01</name>
</geneLocation>
<dbReference type="HOGENOM" id="CLU_106157_0_0_2"/>
<reference evidence="3" key="1">
    <citation type="journal article" date="2012" name="Stand. Genomic Sci.">
        <title>Complete genome sequence of Halopiger xanaduensis type strain (SH-6(T)).</title>
        <authorList>
            <person name="Anderson I."/>
            <person name="Tindall B.J."/>
            <person name="Rohde M."/>
            <person name="Lucas S."/>
            <person name="Han J."/>
            <person name="Lapidus A."/>
            <person name="Cheng J.F."/>
            <person name="Goodwin L."/>
            <person name="Pitluck S."/>
            <person name="Peters L."/>
            <person name="Pati A."/>
            <person name="Mikhailova N."/>
            <person name="Pagani I."/>
            <person name="Teshima H."/>
            <person name="Han C."/>
            <person name="Tapia R."/>
            <person name="Land M."/>
            <person name="Woyke T."/>
            <person name="Klenk H.P."/>
            <person name="Kyrpides N."/>
            <person name="Ivanova N."/>
        </authorList>
    </citation>
    <scope>NUCLEOTIDE SEQUENCE [LARGE SCALE GENOMIC DNA]</scope>
    <source>
        <strain evidence="3">DSM 18323 / JCM 14033 / SH-6</strain>
        <plasmid evidence="3">Plasmid pHALXA01</plasmid>
    </source>
</reference>
<evidence type="ECO:0000313" key="2">
    <source>
        <dbReference type="EMBL" id="AEH39068.1"/>
    </source>
</evidence>
<dbReference type="Gene3D" id="2.60.40.1190">
    <property type="match status" value="1"/>
</dbReference>
<proteinExistence type="predicted"/>
<dbReference type="Proteomes" id="UP000006794">
    <property type="component" value="Plasmid pHALXA01"/>
</dbReference>
<dbReference type="Pfam" id="PF16011">
    <property type="entry name" value="CBM9_2"/>
    <property type="match status" value="1"/>
</dbReference>
<dbReference type="CDD" id="cd09620">
    <property type="entry name" value="CBM9_like_3"/>
    <property type="match status" value="1"/>
</dbReference>
<dbReference type="GO" id="GO:0016052">
    <property type="term" value="P:carbohydrate catabolic process"/>
    <property type="evidence" value="ECO:0007669"/>
    <property type="project" value="InterPro"/>
</dbReference>
<gene>
    <name evidence="2" type="ordered locus">Halxa_0467</name>
</gene>
<dbReference type="InterPro" id="IPR010502">
    <property type="entry name" value="Carb-bd_dom_fam9"/>
</dbReference>
<accession>F8DDH4</accession>
<evidence type="ECO:0000313" key="3">
    <source>
        <dbReference type="Proteomes" id="UP000006794"/>
    </source>
</evidence>
<dbReference type="AlphaFoldDB" id="F8DDH4"/>
<keyword evidence="2" id="KW-0614">Plasmid</keyword>
<dbReference type="EMBL" id="CP002840">
    <property type="protein sequence ID" value="AEH39068.1"/>
    <property type="molecule type" value="Genomic_DNA"/>
</dbReference>